<evidence type="ECO:0000313" key="2">
    <source>
        <dbReference type="Proteomes" id="UP000823399"/>
    </source>
</evidence>
<gene>
    <name evidence="1" type="ORF">F5147DRAFT_208836</name>
</gene>
<dbReference type="AlphaFoldDB" id="A0A9P7F4I0"/>
<organism evidence="1 2">
    <name type="scientific">Suillus discolor</name>
    <dbReference type="NCBI Taxonomy" id="1912936"/>
    <lineage>
        <taxon>Eukaryota</taxon>
        <taxon>Fungi</taxon>
        <taxon>Dikarya</taxon>
        <taxon>Basidiomycota</taxon>
        <taxon>Agaricomycotina</taxon>
        <taxon>Agaricomycetes</taxon>
        <taxon>Agaricomycetidae</taxon>
        <taxon>Boletales</taxon>
        <taxon>Suillineae</taxon>
        <taxon>Suillaceae</taxon>
        <taxon>Suillus</taxon>
    </lineage>
</organism>
<keyword evidence="2" id="KW-1185">Reference proteome</keyword>
<protein>
    <submittedName>
        <fullName evidence="1">Uncharacterized protein</fullName>
    </submittedName>
</protein>
<dbReference type="RefSeq" id="XP_041292019.1">
    <property type="nucleotide sequence ID" value="XM_041428594.1"/>
</dbReference>
<comment type="caution">
    <text evidence="1">The sequence shown here is derived from an EMBL/GenBank/DDBJ whole genome shotgun (WGS) entry which is preliminary data.</text>
</comment>
<dbReference type="GeneID" id="64690853"/>
<dbReference type="Proteomes" id="UP000823399">
    <property type="component" value="Unassembled WGS sequence"/>
</dbReference>
<sequence>MSLLGMMVPYIVSSSLPRFALIVHTCLETVSGLPKQDRRCGFDDCEILGTVSRLSSDTLLLLSWTTGFCIASHMFCPGFMTLSRFFFCFAQAPHDRAIAI</sequence>
<reference evidence="1" key="1">
    <citation type="journal article" date="2020" name="New Phytol.">
        <title>Comparative genomics reveals dynamic genome evolution in host specialist ectomycorrhizal fungi.</title>
        <authorList>
            <person name="Lofgren L.A."/>
            <person name="Nguyen N.H."/>
            <person name="Vilgalys R."/>
            <person name="Ruytinx J."/>
            <person name="Liao H.L."/>
            <person name="Branco S."/>
            <person name="Kuo A."/>
            <person name="LaButti K."/>
            <person name="Lipzen A."/>
            <person name="Andreopoulos W."/>
            <person name="Pangilinan J."/>
            <person name="Riley R."/>
            <person name="Hundley H."/>
            <person name="Na H."/>
            <person name="Barry K."/>
            <person name="Grigoriev I.V."/>
            <person name="Stajich J.E."/>
            <person name="Kennedy P.G."/>
        </authorList>
    </citation>
    <scope>NUCLEOTIDE SEQUENCE</scope>
    <source>
        <strain evidence="1">FC423</strain>
    </source>
</reference>
<dbReference type="EMBL" id="JABBWM010000032">
    <property type="protein sequence ID" value="KAG2107141.1"/>
    <property type="molecule type" value="Genomic_DNA"/>
</dbReference>
<name>A0A9P7F4I0_9AGAM</name>
<evidence type="ECO:0000313" key="1">
    <source>
        <dbReference type="EMBL" id="KAG2107141.1"/>
    </source>
</evidence>
<accession>A0A9P7F4I0</accession>
<proteinExistence type="predicted"/>